<comment type="catalytic activity">
    <reaction evidence="12">
        <text>a hydroperoxide + [thioredoxin]-dithiol = an alcohol + [thioredoxin]-disulfide + H2O</text>
        <dbReference type="Rhea" id="RHEA:62620"/>
        <dbReference type="Rhea" id="RHEA-COMP:10698"/>
        <dbReference type="Rhea" id="RHEA-COMP:10700"/>
        <dbReference type="ChEBI" id="CHEBI:15377"/>
        <dbReference type="ChEBI" id="CHEBI:29950"/>
        <dbReference type="ChEBI" id="CHEBI:30879"/>
        <dbReference type="ChEBI" id="CHEBI:35924"/>
        <dbReference type="ChEBI" id="CHEBI:50058"/>
        <dbReference type="EC" id="1.11.1.24"/>
    </reaction>
</comment>
<evidence type="ECO:0000256" key="3">
    <source>
        <dbReference type="ARBA" id="ARBA00013017"/>
    </source>
</evidence>
<dbReference type="NCBIfam" id="NF006960">
    <property type="entry name" value="PRK09437.1"/>
    <property type="match status" value="1"/>
</dbReference>
<dbReference type="GO" id="GO:0045454">
    <property type="term" value="P:cell redox homeostasis"/>
    <property type="evidence" value="ECO:0007669"/>
    <property type="project" value="TreeGrafter"/>
</dbReference>
<evidence type="ECO:0000256" key="4">
    <source>
        <dbReference type="ARBA" id="ARBA00022559"/>
    </source>
</evidence>
<evidence type="ECO:0000256" key="1">
    <source>
        <dbReference type="ARBA" id="ARBA00003330"/>
    </source>
</evidence>
<keyword evidence="6" id="KW-0560">Oxidoreductase</keyword>
<evidence type="ECO:0000313" key="14">
    <source>
        <dbReference type="EMBL" id="SHI81133.1"/>
    </source>
</evidence>
<dbReference type="CDD" id="cd03017">
    <property type="entry name" value="PRX_BCP"/>
    <property type="match status" value="1"/>
</dbReference>
<evidence type="ECO:0000256" key="12">
    <source>
        <dbReference type="ARBA" id="ARBA00049091"/>
    </source>
</evidence>
<dbReference type="PROSITE" id="PS51352">
    <property type="entry name" value="THIOREDOXIN_2"/>
    <property type="match status" value="1"/>
</dbReference>
<dbReference type="PANTHER" id="PTHR42801:SF4">
    <property type="entry name" value="AHPC_TSA FAMILY PROTEIN"/>
    <property type="match status" value="1"/>
</dbReference>
<dbReference type="InterPro" id="IPR050924">
    <property type="entry name" value="Peroxiredoxin_BCP/PrxQ"/>
</dbReference>
<evidence type="ECO:0000256" key="8">
    <source>
        <dbReference type="ARBA" id="ARBA00023284"/>
    </source>
</evidence>
<dbReference type="InterPro" id="IPR036249">
    <property type="entry name" value="Thioredoxin-like_sf"/>
</dbReference>
<dbReference type="EC" id="1.11.1.24" evidence="3"/>
<evidence type="ECO:0000256" key="9">
    <source>
        <dbReference type="ARBA" id="ARBA00032824"/>
    </source>
</evidence>
<name>A0A1M6E6V7_9PROT</name>
<sequence>MIAVGDKAPEFDLPAAGGGRVSAALLRGRRYALYFYPKADTSGCTVQAQGVQENLAALEKAGITVIGVSPDPVKKLDAFAKKFGLTFPLASDADQSLAQAYDAWVEKSMYGRKYMGMERSTFLVSADGTVEAIWRKVKPAEHAALLLKAA</sequence>
<feature type="domain" description="Thioredoxin" evidence="13">
    <location>
        <begin position="2"/>
        <end position="150"/>
    </location>
</feature>
<keyword evidence="7" id="KW-1015">Disulfide bond</keyword>
<dbReference type="RefSeq" id="WP_073132462.1">
    <property type="nucleotide sequence ID" value="NZ_FQZF01000005.1"/>
</dbReference>
<dbReference type="GO" id="GO:0034599">
    <property type="term" value="P:cellular response to oxidative stress"/>
    <property type="evidence" value="ECO:0007669"/>
    <property type="project" value="TreeGrafter"/>
</dbReference>
<evidence type="ECO:0000256" key="5">
    <source>
        <dbReference type="ARBA" id="ARBA00022862"/>
    </source>
</evidence>
<evidence type="ECO:0000256" key="6">
    <source>
        <dbReference type="ARBA" id="ARBA00023002"/>
    </source>
</evidence>
<dbReference type="PANTHER" id="PTHR42801">
    <property type="entry name" value="THIOREDOXIN-DEPENDENT PEROXIDE REDUCTASE"/>
    <property type="match status" value="1"/>
</dbReference>
<dbReference type="FunFam" id="3.40.30.10:FF:000007">
    <property type="entry name" value="Thioredoxin-dependent thiol peroxidase"/>
    <property type="match status" value="1"/>
</dbReference>
<dbReference type="GO" id="GO:0005737">
    <property type="term" value="C:cytoplasm"/>
    <property type="evidence" value="ECO:0007669"/>
    <property type="project" value="TreeGrafter"/>
</dbReference>
<evidence type="ECO:0000313" key="15">
    <source>
        <dbReference type="Proteomes" id="UP000184387"/>
    </source>
</evidence>
<dbReference type="GO" id="GO:0008379">
    <property type="term" value="F:thioredoxin peroxidase activity"/>
    <property type="evidence" value="ECO:0007669"/>
    <property type="project" value="TreeGrafter"/>
</dbReference>
<protein>
    <recommendedName>
        <fullName evidence="3">thioredoxin-dependent peroxiredoxin</fullName>
        <ecNumber evidence="3">1.11.1.24</ecNumber>
    </recommendedName>
    <alternativeName>
        <fullName evidence="9">Thioredoxin peroxidase</fullName>
    </alternativeName>
    <alternativeName>
        <fullName evidence="11">Thioredoxin-dependent peroxiredoxin Bcp</fullName>
    </alternativeName>
</protein>
<evidence type="ECO:0000256" key="11">
    <source>
        <dbReference type="ARBA" id="ARBA00042639"/>
    </source>
</evidence>
<keyword evidence="8" id="KW-0676">Redox-active center</keyword>
<reference evidence="14 15" key="1">
    <citation type="submission" date="2016-11" db="EMBL/GenBank/DDBJ databases">
        <authorList>
            <person name="Jaros S."/>
            <person name="Januszkiewicz K."/>
            <person name="Wedrychowicz H."/>
        </authorList>
    </citation>
    <scope>NUCLEOTIDE SEQUENCE [LARGE SCALE GENOMIC DNA]</scope>
    <source>
        <strain evidence="14 15">DSM 14916</strain>
    </source>
</reference>
<keyword evidence="4" id="KW-0575">Peroxidase</keyword>
<accession>A0A1M6E6V7</accession>
<dbReference type="STRING" id="198092.SAMN02745194_01131"/>
<dbReference type="Pfam" id="PF00578">
    <property type="entry name" value="AhpC-TSA"/>
    <property type="match status" value="1"/>
</dbReference>
<evidence type="ECO:0000256" key="2">
    <source>
        <dbReference type="ARBA" id="ARBA00011245"/>
    </source>
</evidence>
<comment type="subunit">
    <text evidence="2">Monomer.</text>
</comment>
<dbReference type="Gene3D" id="3.40.30.10">
    <property type="entry name" value="Glutaredoxin"/>
    <property type="match status" value="1"/>
</dbReference>
<comment type="similarity">
    <text evidence="10">Belongs to the peroxiredoxin family. BCP/PrxQ subfamily.</text>
</comment>
<keyword evidence="15" id="KW-1185">Reference proteome</keyword>
<dbReference type="AlphaFoldDB" id="A0A1M6E6V7"/>
<evidence type="ECO:0000256" key="10">
    <source>
        <dbReference type="ARBA" id="ARBA00038489"/>
    </source>
</evidence>
<dbReference type="SUPFAM" id="SSF52833">
    <property type="entry name" value="Thioredoxin-like"/>
    <property type="match status" value="1"/>
</dbReference>
<dbReference type="EMBL" id="FQZF01000005">
    <property type="protein sequence ID" value="SHI81133.1"/>
    <property type="molecule type" value="Genomic_DNA"/>
</dbReference>
<proteinExistence type="inferred from homology"/>
<keyword evidence="5" id="KW-0049">Antioxidant</keyword>
<dbReference type="InterPro" id="IPR000866">
    <property type="entry name" value="AhpC/TSA"/>
</dbReference>
<dbReference type="Proteomes" id="UP000184387">
    <property type="component" value="Unassembled WGS sequence"/>
</dbReference>
<evidence type="ECO:0000259" key="13">
    <source>
        <dbReference type="PROSITE" id="PS51352"/>
    </source>
</evidence>
<dbReference type="InterPro" id="IPR013766">
    <property type="entry name" value="Thioredoxin_domain"/>
</dbReference>
<evidence type="ECO:0000256" key="7">
    <source>
        <dbReference type="ARBA" id="ARBA00023157"/>
    </source>
</evidence>
<gene>
    <name evidence="14" type="ORF">SAMN02745194_01131</name>
</gene>
<comment type="function">
    <text evidence="1">Thiol-specific peroxidase that catalyzes the reduction of hydrogen peroxide and organic hydroperoxides to water and alcohols, respectively. Plays a role in cell protection against oxidative stress by detoxifying peroxides and as sensor of hydrogen peroxide-mediated signaling events.</text>
</comment>
<dbReference type="OrthoDB" id="9812811at2"/>
<organism evidence="14 15">
    <name type="scientific">Muricoccus roseus</name>
    <dbReference type="NCBI Taxonomy" id="198092"/>
    <lineage>
        <taxon>Bacteria</taxon>
        <taxon>Pseudomonadati</taxon>
        <taxon>Pseudomonadota</taxon>
        <taxon>Alphaproteobacteria</taxon>
        <taxon>Acetobacterales</taxon>
        <taxon>Roseomonadaceae</taxon>
        <taxon>Muricoccus</taxon>
    </lineage>
</organism>